<dbReference type="GO" id="GO:0006935">
    <property type="term" value="P:chemotaxis"/>
    <property type="evidence" value="ECO:0007669"/>
    <property type="project" value="UniProtKB-KW"/>
</dbReference>
<dbReference type="GO" id="GO:0071978">
    <property type="term" value="P:bacterial-type flagellum-dependent swarming motility"/>
    <property type="evidence" value="ECO:0007669"/>
    <property type="project" value="TreeGrafter"/>
</dbReference>
<keyword evidence="7 10" id="KW-0283">Flagellar rotation</keyword>
<dbReference type="AlphaFoldDB" id="A0A5C5VZ46"/>
<evidence type="ECO:0000256" key="1">
    <source>
        <dbReference type="ARBA" id="ARBA00002254"/>
    </source>
</evidence>
<keyword evidence="12" id="KW-1185">Reference proteome</keyword>
<evidence type="ECO:0000313" key="12">
    <source>
        <dbReference type="Proteomes" id="UP000317243"/>
    </source>
</evidence>
<organism evidence="11 12">
    <name type="scientific">Thalassoglobus neptunius</name>
    <dbReference type="NCBI Taxonomy" id="1938619"/>
    <lineage>
        <taxon>Bacteria</taxon>
        <taxon>Pseudomonadati</taxon>
        <taxon>Planctomycetota</taxon>
        <taxon>Planctomycetia</taxon>
        <taxon>Planctomycetales</taxon>
        <taxon>Planctomycetaceae</taxon>
        <taxon>Thalassoglobus</taxon>
    </lineage>
</organism>
<keyword evidence="11" id="KW-0966">Cell projection</keyword>
<keyword evidence="4 10" id="KW-1003">Cell membrane</keyword>
<dbReference type="Pfam" id="PF03748">
    <property type="entry name" value="FliL"/>
    <property type="match status" value="1"/>
</dbReference>
<keyword evidence="8 10" id="KW-1133">Transmembrane helix</keyword>
<evidence type="ECO:0000256" key="2">
    <source>
        <dbReference type="ARBA" id="ARBA00004162"/>
    </source>
</evidence>
<accession>A0A5C5VZ46</accession>
<name>A0A5C5VZ46_9PLAN</name>
<comment type="similarity">
    <text evidence="3 10">Belongs to the FliL family.</text>
</comment>
<keyword evidence="5 10" id="KW-0145">Chemotaxis</keyword>
<evidence type="ECO:0000256" key="8">
    <source>
        <dbReference type="ARBA" id="ARBA00022989"/>
    </source>
</evidence>
<keyword evidence="11" id="KW-0969">Cilium</keyword>
<comment type="caution">
    <text evidence="11">The sequence shown here is derived from an EMBL/GenBank/DDBJ whole genome shotgun (WGS) entry which is preliminary data.</text>
</comment>
<comment type="subcellular location">
    <subcellularLocation>
        <location evidence="2">Cell membrane</location>
        <topology evidence="2">Single-pass membrane protein</topology>
    </subcellularLocation>
</comment>
<dbReference type="EMBL" id="SIHI01000035">
    <property type="protein sequence ID" value="TWT43021.1"/>
    <property type="molecule type" value="Genomic_DNA"/>
</dbReference>
<feature type="transmembrane region" description="Helical" evidence="10">
    <location>
        <begin position="25"/>
        <end position="47"/>
    </location>
</feature>
<protein>
    <recommendedName>
        <fullName evidence="10">Flagellar protein FliL</fullName>
    </recommendedName>
</protein>
<evidence type="ECO:0000256" key="4">
    <source>
        <dbReference type="ARBA" id="ARBA00022475"/>
    </source>
</evidence>
<evidence type="ECO:0000256" key="9">
    <source>
        <dbReference type="ARBA" id="ARBA00023136"/>
    </source>
</evidence>
<proteinExistence type="inferred from homology"/>
<keyword evidence="11" id="KW-0282">Flagellum</keyword>
<keyword evidence="9 10" id="KW-0472">Membrane</keyword>
<sequence length="171" mass="19436">MERGDNVTSENTPPKTFRMGRFSPWIILLAAVSGGAVPFLSPLIGGLPSDLSPTNLTDSKSEDSSRVTYVPFGEVTVNLDEGRMNRYLRLKMALQVLQDDRESVEDLVESRSLELKNWLLSHLSDKNLNDIRGKVGQNQLRREIRNQFNSILFPNGRDRINDILFEEFNVQ</sequence>
<dbReference type="InterPro" id="IPR005503">
    <property type="entry name" value="FliL"/>
</dbReference>
<evidence type="ECO:0000256" key="3">
    <source>
        <dbReference type="ARBA" id="ARBA00008281"/>
    </source>
</evidence>
<evidence type="ECO:0000256" key="6">
    <source>
        <dbReference type="ARBA" id="ARBA00022692"/>
    </source>
</evidence>
<evidence type="ECO:0000256" key="7">
    <source>
        <dbReference type="ARBA" id="ARBA00022779"/>
    </source>
</evidence>
<reference evidence="11 12" key="1">
    <citation type="submission" date="2019-02" db="EMBL/GenBank/DDBJ databases">
        <title>Deep-cultivation of Planctomycetes and their phenomic and genomic characterization uncovers novel biology.</title>
        <authorList>
            <person name="Wiegand S."/>
            <person name="Jogler M."/>
            <person name="Boedeker C."/>
            <person name="Pinto D."/>
            <person name="Vollmers J."/>
            <person name="Rivas-Marin E."/>
            <person name="Kohn T."/>
            <person name="Peeters S.H."/>
            <person name="Heuer A."/>
            <person name="Rast P."/>
            <person name="Oberbeckmann S."/>
            <person name="Bunk B."/>
            <person name="Jeske O."/>
            <person name="Meyerdierks A."/>
            <person name="Storesund J.E."/>
            <person name="Kallscheuer N."/>
            <person name="Luecker S."/>
            <person name="Lage O.M."/>
            <person name="Pohl T."/>
            <person name="Merkel B.J."/>
            <person name="Hornburger P."/>
            <person name="Mueller R.-W."/>
            <person name="Bruemmer F."/>
            <person name="Labrenz M."/>
            <person name="Spormann A.M."/>
            <person name="Op Den Camp H."/>
            <person name="Overmann J."/>
            <person name="Amann R."/>
            <person name="Jetten M.S.M."/>
            <person name="Mascher T."/>
            <person name="Medema M.H."/>
            <person name="Devos D.P."/>
            <person name="Kaster A.-K."/>
            <person name="Ovreas L."/>
            <person name="Rohde M."/>
            <person name="Galperin M.Y."/>
            <person name="Jogler C."/>
        </authorList>
    </citation>
    <scope>NUCLEOTIDE SEQUENCE [LARGE SCALE GENOMIC DNA]</scope>
    <source>
        <strain evidence="11 12">KOR42</strain>
    </source>
</reference>
<comment type="function">
    <text evidence="1 10">Controls the rotational direction of flagella during chemotaxis.</text>
</comment>
<evidence type="ECO:0000256" key="5">
    <source>
        <dbReference type="ARBA" id="ARBA00022500"/>
    </source>
</evidence>
<dbReference type="OrthoDB" id="215695at2"/>
<dbReference type="PANTHER" id="PTHR35091">
    <property type="entry name" value="FLAGELLAR PROTEIN FLIL"/>
    <property type="match status" value="1"/>
</dbReference>
<evidence type="ECO:0000256" key="10">
    <source>
        <dbReference type="RuleBase" id="RU364125"/>
    </source>
</evidence>
<evidence type="ECO:0000313" key="11">
    <source>
        <dbReference type="EMBL" id="TWT43021.1"/>
    </source>
</evidence>
<dbReference type="GO" id="GO:0009425">
    <property type="term" value="C:bacterial-type flagellum basal body"/>
    <property type="evidence" value="ECO:0007669"/>
    <property type="project" value="InterPro"/>
</dbReference>
<gene>
    <name evidence="11" type="ORF">KOR42_45510</name>
</gene>
<dbReference type="PANTHER" id="PTHR35091:SF2">
    <property type="entry name" value="FLAGELLAR PROTEIN FLIL"/>
    <property type="match status" value="1"/>
</dbReference>
<dbReference type="Proteomes" id="UP000317243">
    <property type="component" value="Unassembled WGS sequence"/>
</dbReference>
<keyword evidence="6 10" id="KW-0812">Transmembrane</keyword>
<dbReference type="GO" id="GO:0005886">
    <property type="term" value="C:plasma membrane"/>
    <property type="evidence" value="ECO:0007669"/>
    <property type="project" value="UniProtKB-SubCell"/>
</dbReference>